<dbReference type="PANTHER" id="PTHR16943:SF8">
    <property type="entry name" value="2-METHYLCITRATE DEHYDRATASE"/>
    <property type="match status" value="1"/>
</dbReference>
<dbReference type="PANTHER" id="PTHR16943">
    <property type="entry name" value="2-METHYLCITRATE DEHYDRATASE-RELATED"/>
    <property type="match status" value="1"/>
</dbReference>
<comment type="similarity">
    <text evidence="1">Belongs to the PrpD family.</text>
</comment>
<dbReference type="Pfam" id="PF03972">
    <property type="entry name" value="MmgE_PrpD_N"/>
    <property type="match status" value="1"/>
</dbReference>
<comment type="caution">
    <text evidence="4">The sequence shown here is derived from an EMBL/GenBank/DDBJ whole genome shotgun (WGS) entry which is preliminary data.</text>
</comment>
<protein>
    <submittedName>
        <fullName evidence="4">MmgE/PrpD family protein</fullName>
    </submittedName>
</protein>
<dbReference type="InterPro" id="IPR036148">
    <property type="entry name" value="MmgE/PrpD_sf"/>
</dbReference>
<dbReference type="Pfam" id="PF19305">
    <property type="entry name" value="MmgE_PrpD_C"/>
    <property type="match status" value="1"/>
</dbReference>
<dbReference type="InterPro" id="IPR042188">
    <property type="entry name" value="MmgE/PrpD_sf_2"/>
</dbReference>
<dbReference type="Gene3D" id="3.30.1330.120">
    <property type="entry name" value="2-methylcitrate dehydratase PrpD"/>
    <property type="match status" value="1"/>
</dbReference>
<name>A0ABW4F6S4_9PSEU</name>
<dbReference type="InterPro" id="IPR045337">
    <property type="entry name" value="MmgE_PrpD_C"/>
</dbReference>
<gene>
    <name evidence="4" type="ORF">ACFSJD_37635</name>
</gene>
<proteinExistence type="inferred from homology"/>
<dbReference type="EMBL" id="JBHUCO010000059">
    <property type="protein sequence ID" value="MFD1523258.1"/>
    <property type="molecule type" value="Genomic_DNA"/>
</dbReference>
<evidence type="ECO:0000313" key="4">
    <source>
        <dbReference type="EMBL" id="MFD1523258.1"/>
    </source>
</evidence>
<sequence>MPPAATVGTSTSEFCRRLVTASATPLPPRVARAARRSLFNVLGTAIGAARTAAVDVLLATAREQGGTGDVDPENNVTVAGRDETVDAYWGALLAGTAAHLDDFDDTHLATVIHPGAAVLGTLLALVPELDVDGERYLTAFALGCESQLRIGNAVSPSHYDRGWHITGTCGVFGAAVSASVLLGLSAAQLEQALAIASTMVLGHREGFGSMTKPFHPGKAATNGVLAAKLAGVGMTGIADPLGDGGVLPVFADAVEHCELAGSWERDWEIEYNAFKPYPCGIVAHPAIDAACAASAELDDPAAITSVELTCHPLVPELMGRRQPQDGLQARFSAYHAAAVGLLDGHVGLAQFGDDRAVETDVERLRELITLRPTAGCARDEATIRVDRADRDPICVHVPHARGSLDRPLTDEELFDKVDRLVEPVLGTGAARRLAAAVDALAGAAGLDAVIAAIRPSGISEGENKE</sequence>
<evidence type="ECO:0000313" key="5">
    <source>
        <dbReference type="Proteomes" id="UP001597114"/>
    </source>
</evidence>
<reference evidence="5" key="1">
    <citation type="journal article" date="2019" name="Int. J. Syst. Evol. Microbiol.">
        <title>The Global Catalogue of Microorganisms (GCM) 10K type strain sequencing project: providing services to taxonomists for standard genome sequencing and annotation.</title>
        <authorList>
            <consortium name="The Broad Institute Genomics Platform"/>
            <consortium name="The Broad Institute Genome Sequencing Center for Infectious Disease"/>
            <person name="Wu L."/>
            <person name="Ma J."/>
        </authorList>
    </citation>
    <scope>NUCLEOTIDE SEQUENCE [LARGE SCALE GENOMIC DNA]</scope>
    <source>
        <strain evidence="5">CCM 7043</strain>
    </source>
</reference>
<dbReference type="RefSeq" id="WP_344719185.1">
    <property type="nucleotide sequence ID" value="NZ_BAAAUS010000002.1"/>
</dbReference>
<keyword evidence="5" id="KW-1185">Reference proteome</keyword>
<dbReference type="InterPro" id="IPR005656">
    <property type="entry name" value="MmgE_PrpD"/>
</dbReference>
<dbReference type="Proteomes" id="UP001597114">
    <property type="component" value="Unassembled WGS sequence"/>
</dbReference>
<dbReference type="InterPro" id="IPR042183">
    <property type="entry name" value="MmgE/PrpD_sf_1"/>
</dbReference>
<evidence type="ECO:0000259" key="2">
    <source>
        <dbReference type="Pfam" id="PF03972"/>
    </source>
</evidence>
<organism evidence="4 5">
    <name type="scientific">Pseudonocardia yunnanensis</name>
    <dbReference type="NCBI Taxonomy" id="58107"/>
    <lineage>
        <taxon>Bacteria</taxon>
        <taxon>Bacillati</taxon>
        <taxon>Actinomycetota</taxon>
        <taxon>Actinomycetes</taxon>
        <taxon>Pseudonocardiales</taxon>
        <taxon>Pseudonocardiaceae</taxon>
        <taxon>Pseudonocardia</taxon>
    </lineage>
</organism>
<feature type="domain" description="MmgE/PrpD N-terminal" evidence="2">
    <location>
        <begin position="14"/>
        <end position="241"/>
    </location>
</feature>
<dbReference type="SUPFAM" id="SSF103378">
    <property type="entry name" value="2-methylcitrate dehydratase PrpD"/>
    <property type="match status" value="1"/>
</dbReference>
<dbReference type="Gene3D" id="1.10.4100.10">
    <property type="entry name" value="2-methylcitrate dehydratase PrpD"/>
    <property type="match status" value="1"/>
</dbReference>
<accession>A0ABW4F6S4</accession>
<feature type="domain" description="MmgE/PrpD C-terminal" evidence="3">
    <location>
        <begin position="277"/>
        <end position="440"/>
    </location>
</feature>
<dbReference type="InterPro" id="IPR045336">
    <property type="entry name" value="MmgE_PrpD_N"/>
</dbReference>
<evidence type="ECO:0000256" key="1">
    <source>
        <dbReference type="ARBA" id="ARBA00006174"/>
    </source>
</evidence>
<evidence type="ECO:0000259" key="3">
    <source>
        <dbReference type="Pfam" id="PF19305"/>
    </source>
</evidence>